<feature type="region of interest" description="Disordered" evidence="12">
    <location>
        <begin position="164"/>
        <end position="289"/>
    </location>
</feature>
<dbReference type="InterPro" id="IPR041723">
    <property type="entry name" value="CCT"/>
</dbReference>
<sequence>MTAVASSEVLGPARSGALPSSPSKSWSSPFISSSYLHKLIFLYLRINADETLSAKLRHWPSVCCHCSSRVRVSLPHAAVRSSSHASSVSSLTTCATGNKSACSYCGAGAGGATEPMEETEDADSAASRHPCCFCCCVKDPKWTAEADAEFSALRAHLLQFVARSEASPNPGETSPAGETAETETPGFSPLSSQSTGENRMHASSRDCSALSAPLSGDRAKTDKKGEETDAGAGAGTETSEQTRERLGRLHAYAASGLRSETETQGSTLGSGRIEEEQKITEDETKGHRGVSPLEQETLCSEVVSPCDCEEEATPVAQVESDQVTPAKPACVRDASVCTHEQTRNDDGGVPDTEENRVQEEASAFFSGEARKAESHKHFSACRGPQSRATDAELGRTNVSPAGRSETGRGALPSEQADAPPCPPSSPASSFLADCVSGRQHVSLSPLGVSSSSACLDSVPAYHWNALPLVLPVPSAFSSFQHLASPCASPSSPLASPSSPVGSPSAKSLVFRPSPSSGPAEETPPHASFALAPVAPSPQLSPFPARSACAPGAPVRIYVDGVFDLLHSGHFNALRQARQLGGKLVVGVCSDAATFAAKKVRPIYTETERAEIVRGCKWVDEVIVGTPYEVSVHLLDRLNCAFAAHGDDWVVGADGEDAYAGPRHAGRMKIFKRTEGISTSTIVSRLLQATAHVEQRHTLPPLQAEGQLLDAGEVQSKKPLRSQAVTQPTRVQRFARDSLREQKENLLACSCKKKRDKDEDERRRGRAERLGKRRDVHAADARSRDCLDARGGEEEERGGSDAASSANLSSFFCSSSDEGGRSNGDNSAHRRRQEWRASSRGSDARGVSVGDGDASRETERRRGNVEEPRQKKSCCAVGGRHHRPRKPQDPEERRMLMSTKRLLQFIGQPKRPKAGGKIVYVDGSFDVFHVGHLRILEKAKQLGDYLIVGIHDDETVSRIKGPGFPVLNLHERALNVLAMRVVDEVIIGAPWVIPHYMLKQFQIDVVVRGSRIDSIAYPFSGDASGEGAGEPEAQAGRRKETEGRDSSCSLAVLSSGEEDEDAVDPYRVPKELGVYREVESSSSWTTRALVERILANREALMATIETRCSKEAKFWREQEQGQMVSLTEL</sequence>
<evidence type="ECO:0000259" key="13">
    <source>
        <dbReference type="Pfam" id="PF01467"/>
    </source>
</evidence>
<feature type="region of interest" description="Disordered" evidence="12">
    <location>
        <begin position="752"/>
        <end position="892"/>
    </location>
</feature>
<feature type="region of interest" description="Disordered" evidence="12">
    <location>
        <begin position="1022"/>
        <end position="1045"/>
    </location>
</feature>
<dbReference type="OrthoDB" id="40021at2759"/>
<keyword evidence="8" id="KW-1208">Phospholipid metabolism</keyword>
<feature type="compositionally biased region" description="Basic and acidic residues" evidence="12">
    <location>
        <begin position="217"/>
        <end position="227"/>
    </location>
</feature>
<evidence type="ECO:0000256" key="4">
    <source>
        <dbReference type="ARBA" id="ARBA00022679"/>
    </source>
</evidence>
<feature type="compositionally biased region" description="Low complexity" evidence="12">
    <location>
        <begin position="1022"/>
        <end position="1033"/>
    </location>
</feature>
<dbReference type="GO" id="GO:0004306">
    <property type="term" value="F:ethanolamine-phosphate cytidylyltransferase activity"/>
    <property type="evidence" value="ECO:0007669"/>
    <property type="project" value="UniProtKB-EC"/>
</dbReference>
<feature type="compositionally biased region" description="Basic and acidic residues" evidence="12">
    <location>
        <begin position="852"/>
        <end position="869"/>
    </location>
</feature>
<feature type="compositionally biased region" description="Basic and acidic residues" evidence="12">
    <location>
        <begin position="272"/>
        <end position="286"/>
    </location>
</feature>
<protein>
    <recommendedName>
        <fullName evidence="10">ethanolamine-phosphate cytidylyltransferase</fullName>
        <ecNumber evidence="10">2.7.7.14</ecNumber>
    </recommendedName>
    <alternativeName>
        <fullName evidence="11">CTP:phosphoethanolamine cytidylyltransferase</fullName>
    </alternativeName>
</protein>
<dbReference type="CDD" id="cd02173">
    <property type="entry name" value="ECT"/>
    <property type="match status" value="1"/>
</dbReference>
<feature type="region of interest" description="Disordered" evidence="12">
    <location>
        <begin position="1"/>
        <end position="26"/>
    </location>
</feature>
<dbReference type="EC" id="2.7.7.14" evidence="10"/>
<keyword evidence="4 14" id="KW-0808">Transferase</keyword>
<feature type="domain" description="Cytidyltransferase-like" evidence="13">
    <location>
        <begin position="919"/>
        <end position="1011"/>
    </location>
</feature>
<accession>A0A086K8V6</accession>
<name>A0A086K8V6_TOXGO</name>
<dbReference type="PANTHER" id="PTHR45780:SF2">
    <property type="entry name" value="ETHANOLAMINE-PHOSPHATE CYTIDYLYLTRANSFERASE"/>
    <property type="match status" value="1"/>
</dbReference>
<gene>
    <name evidence="14" type="ORF">TGP89_310280</name>
</gene>
<dbReference type="Pfam" id="PF01467">
    <property type="entry name" value="CTP_transf_like"/>
    <property type="match status" value="2"/>
</dbReference>
<feature type="compositionally biased region" description="Basic and acidic residues" evidence="12">
    <location>
        <begin position="775"/>
        <end position="791"/>
    </location>
</feature>
<evidence type="ECO:0000256" key="9">
    <source>
        <dbReference type="ARBA" id="ARBA00024191"/>
    </source>
</evidence>
<dbReference type="CDD" id="cd02174">
    <property type="entry name" value="CCT"/>
    <property type="match status" value="1"/>
</dbReference>
<feature type="compositionally biased region" description="Low complexity" evidence="12">
    <location>
        <begin position="488"/>
        <end position="507"/>
    </location>
</feature>
<evidence type="ECO:0000256" key="6">
    <source>
        <dbReference type="ARBA" id="ARBA00023098"/>
    </source>
</evidence>
<evidence type="ECO:0000256" key="3">
    <source>
        <dbReference type="ARBA" id="ARBA00022516"/>
    </source>
</evidence>
<feature type="compositionally biased region" description="Basic and acidic residues" evidence="12">
    <location>
        <begin position="1034"/>
        <end position="1044"/>
    </location>
</feature>
<keyword evidence="7" id="KW-0594">Phospholipid biosynthesis</keyword>
<dbReference type="InterPro" id="IPR014729">
    <property type="entry name" value="Rossmann-like_a/b/a_fold"/>
</dbReference>
<evidence type="ECO:0000256" key="7">
    <source>
        <dbReference type="ARBA" id="ARBA00023209"/>
    </source>
</evidence>
<evidence type="ECO:0000256" key="1">
    <source>
        <dbReference type="ARBA" id="ARBA00005189"/>
    </source>
</evidence>
<feature type="compositionally biased region" description="Basic and acidic residues" evidence="12">
    <location>
        <begin position="755"/>
        <end position="769"/>
    </location>
</feature>
<keyword evidence="3" id="KW-0444">Lipid biosynthesis</keyword>
<evidence type="ECO:0000256" key="2">
    <source>
        <dbReference type="ARBA" id="ARBA00010101"/>
    </source>
</evidence>
<dbReference type="Proteomes" id="UP000028828">
    <property type="component" value="Unassembled WGS sequence"/>
</dbReference>
<feature type="region of interest" description="Disordered" evidence="12">
    <location>
        <begin position="375"/>
        <end position="428"/>
    </location>
</feature>
<dbReference type="VEuPathDB" id="ToxoDB:TGP89_310280"/>
<evidence type="ECO:0000256" key="10">
    <source>
        <dbReference type="ARBA" id="ARBA00024221"/>
    </source>
</evidence>
<keyword evidence="5 14" id="KW-0548">Nucleotidyltransferase</keyword>
<comment type="pathway">
    <text evidence="1">Lipid metabolism.</text>
</comment>
<comment type="similarity">
    <text evidence="2">Belongs to the cytidylyltransferase family.</text>
</comment>
<evidence type="ECO:0000256" key="5">
    <source>
        <dbReference type="ARBA" id="ARBA00022695"/>
    </source>
</evidence>
<dbReference type="Gene3D" id="3.40.50.620">
    <property type="entry name" value="HUPs"/>
    <property type="match status" value="2"/>
</dbReference>
<comment type="caution">
    <text evidence="14">The sequence shown here is derived from an EMBL/GenBank/DDBJ whole genome shotgun (WGS) entry which is preliminary data.</text>
</comment>
<dbReference type="GO" id="GO:0006646">
    <property type="term" value="P:phosphatidylethanolamine biosynthetic process"/>
    <property type="evidence" value="ECO:0007669"/>
    <property type="project" value="UniProtKB-UniPathway"/>
</dbReference>
<dbReference type="InterPro" id="IPR004821">
    <property type="entry name" value="Cyt_trans-like"/>
</dbReference>
<organism evidence="14 15">
    <name type="scientific">Toxoplasma gondii p89</name>
    <dbReference type="NCBI Taxonomy" id="943119"/>
    <lineage>
        <taxon>Eukaryota</taxon>
        <taxon>Sar</taxon>
        <taxon>Alveolata</taxon>
        <taxon>Apicomplexa</taxon>
        <taxon>Conoidasida</taxon>
        <taxon>Coccidia</taxon>
        <taxon>Eucoccidiorida</taxon>
        <taxon>Eimeriorina</taxon>
        <taxon>Sarcocystidae</taxon>
        <taxon>Toxoplasma</taxon>
    </lineage>
</organism>
<evidence type="ECO:0000256" key="12">
    <source>
        <dbReference type="SAM" id="MobiDB-lite"/>
    </source>
</evidence>
<dbReference type="NCBIfam" id="TIGR00125">
    <property type="entry name" value="cyt_tran_rel"/>
    <property type="match status" value="2"/>
</dbReference>
<keyword evidence="6" id="KW-0443">Lipid metabolism</keyword>
<dbReference type="UniPathway" id="UPA00558">
    <property type="reaction ID" value="UER00742"/>
</dbReference>
<proteinExistence type="inferred from homology"/>
<dbReference type="EMBL" id="AEYI02001159">
    <property type="protein sequence ID" value="KFG40824.1"/>
    <property type="molecule type" value="Genomic_DNA"/>
</dbReference>
<evidence type="ECO:0000256" key="8">
    <source>
        <dbReference type="ARBA" id="ARBA00023264"/>
    </source>
</evidence>
<evidence type="ECO:0000256" key="11">
    <source>
        <dbReference type="ARBA" id="ARBA00031473"/>
    </source>
</evidence>
<dbReference type="SUPFAM" id="SSF52374">
    <property type="entry name" value="Nucleotidylyl transferase"/>
    <property type="match status" value="2"/>
</dbReference>
<feature type="domain" description="Cytidyltransferase-like" evidence="13">
    <location>
        <begin position="557"/>
        <end position="683"/>
    </location>
</feature>
<reference evidence="14 15" key="1">
    <citation type="submission" date="2014-03" db="EMBL/GenBank/DDBJ databases">
        <authorList>
            <person name="Sibley D."/>
            <person name="Venepally P."/>
            <person name="Karamycheva S."/>
            <person name="Hadjithomas M."/>
            <person name="Khan A."/>
            <person name="Brunk B."/>
            <person name="Roos D."/>
            <person name="Caler E."/>
            <person name="Lorenzi H."/>
        </authorList>
    </citation>
    <scope>NUCLEOTIDE SEQUENCE [LARGE SCALE GENOMIC DNA]</scope>
    <source>
        <strain evidence="15">p89</strain>
    </source>
</reference>
<feature type="compositionally biased region" description="Low complexity" evidence="12">
    <location>
        <begin position="15"/>
        <end position="26"/>
    </location>
</feature>
<dbReference type="PANTHER" id="PTHR45780">
    <property type="entry name" value="ETHANOLAMINE-PHOSPHATE CYTIDYLYLTRANSFERASE"/>
    <property type="match status" value="1"/>
</dbReference>
<dbReference type="GO" id="GO:0005737">
    <property type="term" value="C:cytoplasm"/>
    <property type="evidence" value="ECO:0007669"/>
    <property type="project" value="TreeGrafter"/>
</dbReference>
<dbReference type="InterPro" id="IPR044608">
    <property type="entry name" value="Ect1/PCYT2"/>
</dbReference>
<dbReference type="AlphaFoldDB" id="A0A086K8V6"/>
<evidence type="ECO:0000313" key="14">
    <source>
        <dbReference type="EMBL" id="KFG40824.1"/>
    </source>
</evidence>
<feature type="region of interest" description="Disordered" evidence="12">
    <location>
        <begin position="488"/>
        <end position="530"/>
    </location>
</feature>
<comment type="pathway">
    <text evidence="9">Phospholipid metabolism; phosphatidylethanolamine biosynthesis; phosphatidylethanolamine from ethanolamine: step 2/3.</text>
</comment>
<feature type="compositionally biased region" description="Low complexity" evidence="12">
    <location>
        <begin position="799"/>
        <end position="816"/>
    </location>
</feature>
<evidence type="ECO:0000313" key="15">
    <source>
        <dbReference type="Proteomes" id="UP000028828"/>
    </source>
</evidence>